<dbReference type="Gene3D" id="1.10.260.40">
    <property type="entry name" value="lambda repressor-like DNA-binding domains"/>
    <property type="match status" value="1"/>
</dbReference>
<dbReference type="SUPFAM" id="SSF47413">
    <property type="entry name" value="lambda repressor-like DNA-binding domains"/>
    <property type="match status" value="1"/>
</dbReference>
<accession>A0A412W7A2</accession>
<dbReference type="InterPro" id="IPR001387">
    <property type="entry name" value="Cro/C1-type_HTH"/>
</dbReference>
<dbReference type="AlphaFoldDB" id="A0A412W7A2"/>
<feature type="domain" description="HTH cro/C1-type" evidence="1">
    <location>
        <begin position="13"/>
        <end position="69"/>
    </location>
</feature>
<dbReference type="InterPro" id="IPR010982">
    <property type="entry name" value="Lambda_DNA-bd_dom_sf"/>
</dbReference>
<dbReference type="RefSeq" id="WP_118108393.1">
    <property type="nucleotide sequence ID" value="NZ_QRYI01000009.1"/>
</dbReference>
<protein>
    <submittedName>
        <fullName evidence="2">XRE family transcriptional regulator</fullName>
    </submittedName>
</protein>
<sequence>MKSEIDLFVIKEIRRRRKELGYSQRYLADCLNLSRSFIGNIENPKRSSKYKVEHLNEIAKILKCSIKDFFPDSPL</sequence>
<dbReference type="GO" id="GO:0003677">
    <property type="term" value="F:DNA binding"/>
    <property type="evidence" value="ECO:0007669"/>
    <property type="project" value="InterPro"/>
</dbReference>
<comment type="caution">
    <text evidence="2">The sequence shown here is derived from an EMBL/GenBank/DDBJ whole genome shotgun (WGS) entry which is preliminary data.</text>
</comment>
<organism evidence="2 3">
    <name type="scientific">Odoribacter splanchnicus</name>
    <dbReference type="NCBI Taxonomy" id="28118"/>
    <lineage>
        <taxon>Bacteria</taxon>
        <taxon>Pseudomonadati</taxon>
        <taxon>Bacteroidota</taxon>
        <taxon>Bacteroidia</taxon>
        <taxon>Bacteroidales</taxon>
        <taxon>Odoribacteraceae</taxon>
        <taxon>Odoribacter</taxon>
    </lineage>
</organism>
<dbReference type="SMART" id="SM00530">
    <property type="entry name" value="HTH_XRE"/>
    <property type="match status" value="1"/>
</dbReference>
<gene>
    <name evidence="2" type="ORF">DWW24_16185</name>
</gene>
<evidence type="ECO:0000313" key="3">
    <source>
        <dbReference type="Proteomes" id="UP000283426"/>
    </source>
</evidence>
<dbReference type="Pfam" id="PF01381">
    <property type="entry name" value="HTH_3"/>
    <property type="match status" value="1"/>
</dbReference>
<dbReference type="Proteomes" id="UP000283426">
    <property type="component" value="Unassembled WGS sequence"/>
</dbReference>
<name>A0A412W7A2_9BACT</name>
<dbReference type="PROSITE" id="PS50943">
    <property type="entry name" value="HTH_CROC1"/>
    <property type="match status" value="1"/>
</dbReference>
<evidence type="ECO:0000313" key="2">
    <source>
        <dbReference type="EMBL" id="RGV20367.1"/>
    </source>
</evidence>
<reference evidence="2 3" key="1">
    <citation type="submission" date="2018-08" db="EMBL/GenBank/DDBJ databases">
        <title>A genome reference for cultivated species of the human gut microbiota.</title>
        <authorList>
            <person name="Zou Y."/>
            <person name="Xue W."/>
            <person name="Luo G."/>
        </authorList>
    </citation>
    <scope>NUCLEOTIDE SEQUENCE [LARGE SCALE GENOMIC DNA]</scope>
    <source>
        <strain evidence="2 3">AF14-6AC</strain>
    </source>
</reference>
<proteinExistence type="predicted"/>
<evidence type="ECO:0000259" key="1">
    <source>
        <dbReference type="PROSITE" id="PS50943"/>
    </source>
</evidence>
<dbReference type="CDD" id="cd00093">
    <property type="entry name" value="HTH_XRE"/>
    <property type="match status" value="1"/>
</dbReference>
<dbReference type="EMBL" id="QRYW01000040">
    <property type="protein sequence ID" value="RGV20367.1"/>
    <property type="molecule type" value="Genomic_DNA"/>
</dbReference>